<evidence type="ECO:0000313" key="2">
    <source>
        <dbReference type="Proteomes" id="UP000315017"/>
    </source>
</evidence>
<protein>
    <recommendedName>
        <fullName evidence="3">Motility protein</fullName>
    </recommendedName>
</protein>
<gene>
    <name evidence="1" type="ORF">ETAA8_22450</name>
</gene>
<accession>A0A517YA96</accession>
<dbReference type="Proteomes" id="UP000315017">
    <property type="component" value="Chromosome"/>
</dbReference>
<dbReference type="KEGG" id="aagg:ETAA8_22450"/>
<dbReference type="EMBL" id="CP036274">
    <property type="protein sequence ID" value="QDU27160.1"/>
    <property type="molecule type" value="Genomic_DNA"/>
</dbReference>
<dbReference type="RefSeq" id="WP_145088032.1">
    <property type="nucleotide sequence ID" value="NZ_CP036274.1"/>
</dbReference>
<proteinExistence type="predicted"/>
<sequence length="62" mass="6293">MCDTSSVSAAQQSSLQTQIQVSLLVKQQSAVKQLGAAAVEMIQAAGQVGKSPDTGKVFDAVG</sequence>
<organism evidence="1 2">
    <name type="scientific">Anatilimnocola aggregata</name>
    <dbReference type="NCBI Taxonomy" id="2528021"/>
    <lineage>
        <taxon>Bacteria</taxon>
        <taxon>Pseudomonadati</taxon>
        <taxon>Planctomycetota</taxon>
        <taxon>Planctomycetia</taxon>
        <taxon>Pirellulales</taxon>
        <taxon>Pirellulaceae</taxon>
        <taxon>Anatilimnocola</taxon>
    </lineage>
</organism>
<evidence type="ECO:0008006" key="3">
    <source>
        <dbReference type="Google" id="ProtNLM"/>
    </source>
</evidence>
<dbReference type="AlphaFoldDB" id="A0A517YA96"/>
<keyword evidence="2" id="KW-1185">Reference proteome</keyword>
<evidence type="ECO:0000313" key="1">
    <source>
        <dbReference type="EMBL" id="QDU27160.1"/>
    </source>
</evidence>
<reference evidence="1 2" key="1">
    <citation type="submission" date="2019-02" db="EMBL/GenBank/DDBJ databases">
        <title>Deep-cultivation of Planctomycetes and their phenomic and genomic characterization uncovers novel biology.</title>
        <authorList>
            <person name="Wiegand S."/>
            <person name="Jogler M."/>
            <person name="Boedeker C."/>
            <person name="Pinto D."/>
            <person name="Vollmers J."/>
            <person name="Rivas-Marin E."/>
            <person name="Kohn T."/>
            <person name="Peeters S.H."/>
            <person name="Heuer A."/>
            <person name="Rast P."/>
            <person name="Oberbeckmann S."/>
            <person name="Bunk B."/>
            <person name="Jeske O."/>
            <person name="Meyerdierks A."/>
            <person name="Storesund J.E."/>
            <person name="Kallscheuer N."/>
            <person name="Luecker S."/>
            <person name="Lage O.M."/>
            <person name="Pohl T."/>
            <person name="Merkel B.J."/>
            <person name="Hornburger P."/>
            <person name="Mueller R.-W."/>
            <person name="Bruemmer F."/>
            <person name="Labrenz M."/>
            <person name="Spormann A.M."/>
            <person name="Op den Camp H."/>
            <person name="Overmann J."/>
            <person name="Amann R."/>
            <person name="Jetten M.S.M."/>
            <person name="Mascher T."/>
            <person name="Medema M.H."/>
            <person name="Devos D.P."/>
            <person name="Kaster A.-K."/>
            <person name="Ovreas L."/>
            <person name="Rohde M."/>
            <person name="Galperin M.Y."/>
            <person name="Jogler C."/>
        </authorList>
    </citation>
    <scope>NUCLEOTIDE SEQUENCE [LARGE SCALE GENOMIC DNA]</scope>
    <source>
        <strain evidence="1 2">ETA_A8</strain>
    </source>
</reference>
<name>A0A517YA96_9BACT</name>